<sequence length="213" mass="23527">MDDFITGPRGLQDDTASSVPASPGSSIAGSSRGTIDPAALSQISMDIAAISSSMLTRRDKSEMVAELRAVIREEIAAVRADLTALEHRVDALDGDRIQNAHRQQAVDLATTRQGNLLLDLRRQVEDLDNRGRRNNIRVRGLPEAEGESPQEILHGLFTHLLALAFPMSPSRTGSWRVRRRERWAHQRWRTTCTRIRSPNDAEGGQMALKNSSG</sequence>
<proteinExistence type="predicted"/>
<dbReference type="EMBL" id="OW240917">
    <property type="protein sequence ID" value="CAH2302119.1"/>
    <property type="molecule type" value="Genomic_DNA"/>
</dbReference>
<feature type="region of interest" description="Disordered" evidence="1">
    <location>
        <begin position="1"/>
        <end position="33"/>
    </location>
</feature>
<protein>
    <submittedName>
        <fullName evidence="2">Uncharacterized protein</fullName>
    </submittedName>
</protein>
<dbReference type="Proteomes" id="UP001295444">
    <property type="component" value="Chromosome 06"/>
</dbReference>
<dbReference type="AlphaFoldDB" id="A0AAD1SIE6"/>
<accession>A0AAD1SIE6</accession>
<name>A0AAD1SIE6_PELCU</name>
<organism evidence="2 3">
    <name type="scientific">Pelobates cultripes</name>
    <name type="common">Western spadefoot toad</name>
    <dbReference type="NCBI Taxonomy" id="61616"/>
    <lineage>
        <taxon>Eukaryota</taxon>
        <taxon>Metazoa</taxon>
        <taxon>Chordata</taxon>
        <taxon>Craniata</taxon>
        <taxon>Vertebrata</taxon>
        <taxon>Euteleostomi</taxon>
        <taxon>Amphibia</taxon>
        <taxon>Batrachia</taxon>
        <taxon>Anura</taxon>
        <taxon>Pelobatoidea</taxon>
        <taxon>Pelobatidae</taxon>
        <taxon>Pelobates</taxon>
    </lineage>
</organism>
<keyword evidence="3" id="KW-1185">Reference proteome</keyword>
<evidence type="ECO:0000313" key="2">
    <source>
        <dbReference type="EMBL" id="CAH2302119.1"/>
    </source>
</evidence>
<evidence type="ECO:0000313" key="3">
    <source>
        <dbReference type="Proteomes" id="UP001295444"/>
    </source>
</evidence>
<evidence type="ECO:0000256" key="1">
    <source>
        <dbReference type="SAM" id="MobiDB-lite"/>
    </source>
</evidence>
<feature type="compositionally biased region" description="Low complexity" evidence="1">
    <location>
        <begin position="16"/>
        <end position="31"/>
    </location>
</feature>
<gene>
    <name evidence="2" type="ORF">PECUL_23A052315</name>
</gene>
<reference evidence="2" key="1">
    <citation type="submission" date="2022-03" db="EMBL/GenBank/DDBJ databases">
        <authorList>
            <person name="Alioto T."/>
            <person name="Alioto T."/>
            <person name="Gomez Garrido J."/>
        </authorList>
    </citation>
    <scope>NUCLEOTIDE SEQUENCE</scope>
</reference>